<keyword evidence="3" id="KW-1185">Reference proteome</keyword>
<organism evidence="2 3">
    <name type="scientific">Cryptotermes secundus</name>
    <dbReference type="NCBI Taxonomy" id="105785"/>
    <lineage>
        <taxon>Eukaryota</taxon>
        <taxon>Metazoa</taxon>
        <taxon>Ecdysozoa</taxon>
        <taxon>Arthropoda</taxon>
        <taxon>Hexapoda</taxon>
        <taxon>Insecta</taxon>
        <taxon>Pterygota</taxon>
        <taxon>Neoptera</taxon>
        <taxon>Polyneoptera</taxon>
        <taxon>Dictyoptera</taxon>
        <taxon>Blattodea</taxon>
        <taxon>Blattoidea</taxon>
        <taxon>Termitoidae</taxon>
        <taxon>Kalotermitidae</taxon>
        <taxon>Cryptotermitinae</taxon>
        <taxon>Cryptotermes</taxon>
    </lineage>
</organism>
<protein>
    <recommendedName>
        <fullName evidence="4">Gustatory receptor</fullName>
    </recommendedName>
</protein>
<dbReference type="AlphaFoldDB" id="A0A2J7RB08"/>
<dbReference type="EMBL" id="NEVH01006564">
    <property type="protein sequence ID" value="PNF38019.1"/>
    <property type="molecule type" value="Genomic_DNA"/>
</dbReference>
<dbReference type="OrthoDB" id="6020333at2759"/>
<keyword evidence="1" id="KW-0812">Transmembrane</keyword>
<keyword evidence="1" id="KW-1133">Transmembrane helix</keyword>
<feature type="transmembrane region" description="Helical" evidence="1">
    <location>
        <begin position="88"/>
        <end position="108"/>
    </location>
</feature>
<evidence type="ECO:0000256" key="1">
    <source>
        <dbReference type="SAM" id="Phobius"/>
    </source>
</evidence>
<dbReference type="PANTHER" id="PTHR38337">
    <property type="entry name" value="AGAP010540-PA"/>
    <property type="match status" value="1"/>
</dbReference>
<keyword evidence="1" id="KW-0472">Membrane</keyword>
<sequence>MSGNGSAEVNATPEATIAILKTDEIDSEYVQITESVHQESLSTSALLYYCQCKILRPYSRLLCIMGLRPSAVENAERCCILSCCGYKHLVLVLALMCVGYILQYMTCFRRDRGFDYKNESTVEVKDHEFICYGNITFSYIVPSFLHFSAYLYALYLFRINENEQLQSLMERAFLVSGGSLAQQRVVYTLWISIGLSILWVTASAVTVSVMVADGTIVFHWLQHGSAGVTTLLKGLLVLSTLWHDMVQATLITSYCLQSQLLSLHVQLLREKLLQYVISHGDWMREIREFRKLLKYFNEDLAPIICILSIVNISFAASGIIWLLKFDLVDTETEPINGVSILNTVLWVLIAVAPFIQAARLTAACVALRDIGHEVRTRPFVYETTPEQDLDSILLYTSSLRMTSELFKVPVTGRYLCMAATIGTILVITLGQCHVL</sequence>
<evidence type="ECO:0000313" key="3">
    <source>
        <dbReference type="Proteomes" id="UP000235965"/>
    </source>
</evidence>
<accession>A0A2J7RB08</accession>
<evidence type="ECO:0000313" key="2">
    <source>
        <dbReference type="EMBL" id="PNF38019.1"/>
    </source>
</evidence>
<feature type="transmembrane region" description="Helical" evidence="1">
    <location>
        <begin position="343"/>
        <end position="367"/>
    </location>
</feature>
<feature type="transmembrane region" description="Helical" evidence="1">
    <location>
        <begin position="300"/>
        <end position="323"/>
    </location>
</feature>
<proteinExistence type="predicted"/>
<dbReference type="PANTHER" id="PTHR38337:SF1">
    <property type="entry name" value="GUSTATORY RECEPTOR"/>
    <property type="match status" value="1"/>
</dbReference>
<gene>
    <name evidence="2" type="ORF">B7P43_G02379</name>
</gene>
<evidence type="ECO:0008006" key="4">
    <source>
        <dbReference type="Google" id="ProtNLM"/>
    </source>
</evidence>
<name>A0A2J7RB08_9NEOP</name>
<feature type="transmembrane region" description="Helical" evidence="1">
    <location>
        <begin position="189"/>
        <end position="212"/>
    </location>
</feature>
<dbReference type="Proteomes" id="UP000235965">
    <property type="component" value="Unassembled WGS sequence"/>
</dbReference>
<comment type="caution">
    <text evidence="2">The sequence shown here is derived from an EMBL/GenBank/DDBJ whole genome shotgun (WGS) entry which is preliminary data.</text>
</comment>
<dbReference type="InParanoid" id="A0A2J7RB08"/>
<reference evidence="2 3" key="1">
    <citation type="submission" date="2017-12" db="EMBL/GenBank/DDBJ databases">
        <title>Hemimetabolous genomes reveal molecular basis of termite eusociality.</title>
        <authorList>
            <person name="Harrison M.C."/>
            <person name="Jongepier E."/>
            <person name="Robertson H.M."/>
            <person name="Arning N."/>
            <person name="Bitard-Feildel T."/>
            <person name="Chao H."/>
            <person name="Childers C.P."/>
            <person name="Dinh H."/>
            <person name="Doddapaneni H."/>
            <person name="Dugan S."/>
            <person name="Gowin J."/>
            <person name="Greiner C."/>
            <person name="Han Y."/>
            <person name="Hu H."/>
            <person name="Hughes D.S.T."/>
            <person name="Huylmans A.-K."/>
            <person name="Kemena C."/>
            <person name="Kremer L.P.M."/>
            <person name="Lee S.L."/>
            <person name="Lopez-Ezquerra A."/>
            <person name="Mallet L."/>
            <person name="Monroy-Kuhn J.M."/>
            <person name="Moser A."/>
            <person name="Murali S.C."/>
            <person name="Muzny D.M."/>
            <person name="Otani S."/>
            <person name="Piulachs M.-D."/>
            <person name="Poelchau M."/>
            <person name="Qu J."/>
            <person name="Schaub F."/>
            <person name="Wada-Katsumata A."/>
            <person name="Worley K.C."/>
            <person name="Xie Q."/>
            <person name="Ylla G."/>
            <person name="Poulsen M."/>
            <person name="Gibbs R.A."/>
            <person name="Schal C."/>
            <person name="Richards S."/>
            <person name="Belles X."/>
            <person name="Korb J."/>
            <person name="Bornberg-Bauer E."/>
        </authorList>
    </citation>
    <scope>NUCLEOTIDE SEQUENCE [LARGE SCALE GENOMIC DNA]</scope>
    <source>
        <tissue evidence="2">Whole body</tissue>
    </source>
</reference>
<feature type="transmembrane region" description="Helical" evidence="1">
    <location>
        <begin position="129"/>
        <end position="153"/>
    </location>
</feature>